<reference evidence="1 2" key="1">
    <citation type="journal article" date="2014" name="Am. J. Bot.">
        <title>Genome assembly and annotation for red clover (Trifolium pratense; Fabaceae).</title>
        <authorList>
            <person name="Istvanek J."/>
            <person name="Jaros M."/>
            <person name="Krenek A."/>
            <person name="Repkova J."/>
        </authorList>
    </citation>
    <scope>NUCLEOTIDE SEQUENCE [LARGE SCALE GENOMIC DNA]</scope>
    <source>
        <strain evidence="2">cv. Tatra</strain>
        <tissue evidence="1">Young leaves</tissue>
    </source>
</reference>
<dbReference type="SUPFAM" id="SSF56219">
    <property type="entry name" value="DNase I-like"/>
    <property type="match status" value="1"/>
</dbReference>
<dbReference type="PANTHER" id="PTHR33710:SF64">
    <property type="entry name" value="ENDONUCLEASE_EXONUCLEASE_PHOSPHATASE DOMAIN-CONTAINING PROTEIN"/>
    <property type="match status" value="1"/>
</dbReference>
<keyword evidence="1" id="KW-0418">Kinase</keyword>
<dbReference type="STRING" id="57577.A0A2K3KFV5"/>
<reference evidence="1 2" key="2">
    <citation type="journal article" date="2017" name="Front. Plant Sci.">
        <title>Gene Classification and Mining of Molecular Markers Useful in Red Clover (Trifolium pratense) Breeding.</title>
        <authorList>
            <person name="Istvanek J."/>
            <person name="Dluhosova J."/>
            <person name="Dluhos P."/>
            <person name="Patkova L."/>
            <person name="Nedelnik J."/>
            <person name="Repkova J."/>
        </authorList>
    </citation>
    <scope>NUCLEOTIDE SEQUENCE [LARGE SCALE GENOMIC DNA]</scope>
    <source>
        <strain evidence="2">cv. Tatra</strain>
        <tissue evidence="1">Young leaves</tissue>
    </source>
</reference>
<dbReference type="Proteomes" id="UP000236291">
    <property type="component" value="Unassembled WGS sequence"/>
</dbReference>
<accession>A0A2K3KFV5</accession>
<sequence>MSGKRKLWRDLLDFKLNNEQGDWCIGGDFNAVLKAGERKGSSASDIRQNERLAFCQFIDAMELIDVPVAGKKFSWFSADGKAASRFDRFLLSANFIDKEEVSGQWIGDHDISDHCSIWLLSSNSNWGPKPFRVNNCWLEHPEFKLFVENTWKKLHITGKKAFVIKEKLKRLKEELRGDE</sequence>
<keyword evidence="1" id="KW-0808">Transferase</keyword>
<gene>
    <name evidence="1" type="ORF">L195_g054408</name>
</gene>
<proteinExistence type="predicted"/>
<evidence type="ECO:0000313" key="1">
    <source>
        <dbReference type="EMBL" id="PNX65170.1"/>
    </source>
</evidence>
<organism evidence="1 2">
    <name type="scientific">Trifolium pratense</name>
    <name type="common">Red clover</name>
    <dbReference type="NCBI Taxonomy" id="57577"/>
    <lineage>
        <taxon>Eukaryota</taxon>
        <taxon>Viridiplantae</taxon>
        <taxon>Streptophyta</taxon>
        <taxon>Embryophyta</taxon>
        <taxon>Tracheophyta</taxon>
        <taxon>Spermatophyta</taxon>
        <taxon>Magnoliopsida</taxon>
        <taxon>eudicotyledons</taxon>
        <taxon>Gunneridae</taxon>
        <taxon>Pentapetalae</taxon>
        <taxon>rosids</taxon>
        <taxon>fabids</taxon>
        <taxon>Fabales</taxon>
        <taxon>Fabaceae</taxon>
        <taxon>Papilionoideae</taxon>
        <taxon>50 kb inversion clade</taxon>
        <taxon>NPAAA clade</taxon>
        <taxon>Hologalegina</taxon>
        <taxon>IRL clade</taxon>
        <taxon>Trifolieae</taxon>
        <taxon>Trifolium</taxon>
    </lineage>
</organism>
<protein>
    <submittedName>
        <fullName evidence="1">Cysteine-rich receptor-like protein kinase</fullName>
    </submittedName>
</protein>
<dbReference type="EMBL" id="ASHM01095032">
    <property type="protein sequence ID" value="PNX65170.1"/>
    <property type="molecule type" value="Genomic_DNA"/>
</dbReference>
<evidence type="ECO:0000313" key="2">
    <source>
        <dbReference type="Proteomes" id="UP000236291"/>
    </source>
</evidence>
<dbReference type="Gene3D" id="3.60.10.10">
    <property type="entry name" value="Endonuclease/exonuclease/phosphatase"/>
    <property type="match status" value="1"/>
</dbReference>
<dbReference type="PANTHER" id="PTHR33710">
    <property type="entry name" value="BNAC02G09200D PROTEIN"/>
    <property type="match status" value="1"/>
</dbReference>
<dbReference type="InterPro" id="IPR036691">
    <property type="entry name" value="Endo/exonu/phosph_ase_sf"/>
</dbReference>
<name>A0A2K3KFV5_TRIPR</name>
<keyword evidence="1" id="KW-0675">Receptor</keyword>
<comment type="caution">
    <text evidence="1">The sequence shown here is derived from an EMBL/GenBank/DDBJ whole genome shotgun (WGS) entry which is preliminary data.</text>
</comment>
<dbReference type="AlphaFoldDB" id="A0A2K3KFV5"/>
<dbReference type="GO" id="GO:0016301">
    <property type="term" value="F:kinase activity"/>
    <property type="evidence" value="ECO:0007669"/>
    <property type="project" value="UniProtKB-KW"/>
</dbReference>